<evidence type="ECO:0000256" key="5">
    <source>
        <dbReference type="ARBA" id="ARBA00023136"/>
    </source>
</evidence>
<evidence type="ECO:0000259" key="8">
    <source>
        <dbReference type="Pfam" id="PF05504"/>
    </source>
</evidence>
<dbReference type="NCBIfam" id="TIGR02887">
    <property type="entry name" value="spore_ger_x_C"/>
    <property type="match status" value="1"/>
</dbReference>
<protein>
    <submittedName>
        <fullName evidence="10">Germination protein, Ger(X)C family</fullName>
    </submittedName>
</protein>
<dbReference type="PANTHER" id="PTHR35789">
    <property type="entry name" value="SPORE GERMINATION PROTEIN B3"/>
    <property type="match status" value="1"/>
</dbReference>
<dbReference type="PANTHER" id="PTHR35789:SF1">
    <property type="entry name" value="SPORE GERMINATION PROTEIN B3"/>
    <property type="match status" value="1"/>
</dbReference>
<dbReference type="AlphaFoldDB" id="I4D0C5"/>
<evidence type="ECO:0000256" key="3">
    <source>
        <dbReference type="ARBA" id="ARBA00022544"/>
    </source>
</evidence>
<keyword evidence="7" id="KW-0449">Lipoprotein</keyword>
<reference evidence="10 11" key="1">
    <citation type="journal article" date="2012" name="J. Bacteriol.">
        <title>Complete genome sequences of Desulfosporosinus orientis DSM765T, Desulfosporosinus youngiae DSM17734T, Desulfosporosinus meridiei DSM13257T, and Desulfosporosinus acidiphilus DSM22704T.</title>
        <authorList>
            <person name="Pester M."/>
            <person name="Brambilla E."/>
            <person name="Alazard D."/>
            <person name="Rattei T."/>
            <person name="Weinmaier T."/>
            <person name="Han J."/>
            <person name="Lucas S."/>
            <person name="Lapidus A."/>
            <person name="Cheng J.F."/>
            <person name="Goodwin L."/>
            <person name="Pitluck S."/>
            <person name="Peters L."/>
            <person name="Ovchinnikova G."/>
            <person name="Teshima H."/>
            <person name="Detter J.C."/>
            <person name="Han C.S."/>
            <person name="Tapia R."/>
            <person name="Land M.L."/>
            <person name="Hauser L."/>
            <person name="Kyrpides N.C."/>
            <person name="Ivanova N.N."/>
            <person name="Pagani I."/>
            <person name="Huntmann M."/>
            <person name="Wei C.L."/>
            <person name="Davenport K.W."/>
            <person name="Daligault H."/>
            <person name="Chain P.S."/>
            <person name="Chen A."/>
            <person name="Mavromatis K."/>
            <person name="Markowitz V."/>
            <person name="Szeto E."/>
            <person name="Mikhailova N."/>
            <person name="Pati A."/>
            <person name="Wagner M."/>
            <person name="Woyke T."/>
            <person name="Ollivier B."/>
            <person name="Klenk H.P."/>
            <person name="Spring S."/>
            <person name="Loy A."/>
        </authorList>
    </citation>
    <scope>NUCLEOTIDE SEQUENCE [LARGE SCALE GENOMIC DNA]</scope>
    <source>
        <strain evidence="11">DSM 22704 / JCM 16185 / SJ4</strain>
    </source>
</reference>
<evidence type="ECO:0000313" key="11">
    <source>
        <dbReference type="Proteomes" id="UP000002892"/>
    </source>
</evidence>
<dbReference type="STRING" id="646529.Desaci_0172"/>
<dbReference type="OrthoDB" id="9816067at2"/>
<dbReference type="Gene3D" id="3.30.300.210">
    <property type="entry name" value="Nutrient germinant receptor protein C, domain 3"/>
    <property type="match status" value="1"/>
</dbReference>
<dbReference type="GO" id="GO:0009847">
    <property type="term" value="P:spore germination"/>
    <property type="evidence" value="ECO:0007669"/>
    <property type="project" value="InterPro"/>
</dbReference>
<dbReference type="Pfam" id="PF25198">
    <property type="entry name" value="Spore_GerAC_N"/>
    <property type="match status" value="1"/>
</dbReference>
<dbReference type="GO" id="GO:0016020">
    <property type="term" value="C:membrane"/>
    <property type="evidence" value="ECO:0007669"/>
    <property type="project" value="UniProtKB-SubCell"/>
</dbReference>
<sequence length="395" mass="44473">MKRRIFIIIPTILILLFLPGCWNRRELNTLAIVQALGVDRTEDGEISVSLQILKPSAIQSSTSDKASGSKSVWVVTSKGETVFDAIRNASLQTDRKAYFSHNTVYVFSEALARSGISDELDLFSRDSELRQLPYVFITRGKAEDIIRSDYEQEKIPGQAIEKLAKVSFAASKVPKIQLIDLLKNFASKTNDSIIPGIELVQEDNKEPSEESLKLEGTAILKRDRMIGWFDAKETRGVLWVLGKVKSGIIDIPTPGNENKKSGIEIIKANSRVVPEISAGNLFMTINVHVDANLGEEMGNTDIVKPERFNELENRMGSAIKEEIERAVDKAQNWDVDIFKFGTEVHRKYPKEWPELEKNWREEFKEIQVTILVDAKLHWSGYLNKPILPNTSEGSG</sequence>
<keyword evidence="6" id="KW-0564">Palmitate</keyword>
<dbReference type="Gene3D" id="6.20.190.10">
    <property type="entry name" value="Nutrient germinant receptor protein C, domain 1"/>
    <property type="match status" value="1"/>
</dbReference>
<evidence type="ECO:0000256" key="7">
    <source>
        <dbReference type="ARBA" id="ARBA00023288"/>
    </source>
</evidence>
<dbReference type="InterPro" id="IPR057336">
    <property type="entry name" value="GerAC_N"/>
</dbReference>
<evidence type="ECO:0000313" key="10">
    <source>
        <dbReference type="EMBL" id="AFM39249.1"/>
    </source>
</evidence>
<keyword evidence="5" id="KW-0472">Membrane</keyword>
<keyword evidence="3" id="KW-0309">Germination</keyword>
<comment type="subcellular location">
    <subcellularLocation>
        <location evidence="1">Membrane</location>
        <topology evidence="1">Lipid-anchor</topology>
    </subcellularLocation>
</comment>
<evidence type="ECO:0000259" key="9">
    <source>
        <dbReference type="Pfam" id="PF25198"/>
    </source>
</evidence>
<dbReference type="Proteomes" id="UP000002892">
    <property type="component" value="Chromosome"/>
</dbReference>
<dbReference type="HOGENOM" id="CLU_051140_0_0_9"/>
<evidence type="ECO:0000256" key="6">
    <source>
        <dbReference type="ARBA" id="ARBA00023139"/>
    </source>
</evidence>
<dbReference type="EMBL" id="CP003639">
    <property type="protein sequence ID" value="AFM39249.1"/>
    <property type="molecule type" value="Genomic_DNA"/>
</dbReference>
<evidence type="ECO:0000256" key="1">
    <source>
        <dbReference type="ARBA" id="ARBA00004635"/>
    </source>
</evidence>
<dbReference type="InterPro" id="IPR046953">
    <property type="entry name" value="Spore_GerAC-like_C"/>
</dbReference>
<feature type="domain" description="Spore germination protein N-terminal" evidence="9">
    <location>
        <begin position="23"/>
        <end position="198"/>
    </location>
</feature>
<keyword evidence="4" id="KW-0732">Signal</keyword>
<dbReference type="InterPro" id="IPR008844">
    <property type="entry name" value="Spore_GerAC-like"/>
</dbReference>
<dbReference type="eggNOG" id="ENOG502Z9N7">
    <property type="taxonomic scope" value="Bacteria"/>
</dbReference>
<dbReference type="InterPro" id="IPR038501">
    <property type="entry name" value="Spore_GerAC_C_sf"/>
</dbReference>
<evidence type="ECO:0000256" key="2">
    <source>
        <dbReference type="ARBA" id="ARBA00007886"/>
    </source>
</evidence>
<gene>
    <name evidence="10" type="ordered locus">Desaci_0172</name>
</gene>
<dbReference type="RefSeq" id="WP_014825264.1">
    <property type="nucleotide sequence ID" value="NC_018068.1"/>
</dbReference>
<evidence type="ECO:0000256" key="4">
    <source>
        <dbReference type="ARBA" id="ARBA00022729"/>
    </source>
</evidence>
<comment type="similarity">
    <text evidence="2">Belongs to the GerABKC lipoprotein family.</text>
</comment>
<name>I4D0C5_DESAJ</name>
<accession>I4D0C5</accession>
<feature type="domain" description="Spore germination GerAC-like C-terminal" evidence="8">
    <location>
        <begin position="215"/>
        <end position="377"/>
    </location>
</feature>
<dbReference type="KEGG" id="dai:Desaci_0172"/>
<proteinExistence type="inferred from homology"/>
<dbReference type="Pfam" id="PF05504">
    <property type="entry name" value="Spore_GerAC"/>
    <property type="match status" value="1"/>
</dbReference>
<organism evidence="10 11">
    <name type="scientific">Desulfosporosinus acidiphilus (strain DSM 22704 / JCM 16185 / SJ4)</name>
    <dbReference type="NCBI Taxonomy" id="646529"/>
    <lineage>
        <taxon>Bacteria</taxon>
        <taxon>Bacillati</taxon>
        <taxon>Bacillota</taxon>
        <taxon>Clostridia</taxon>
        <taxon>Eubacteriales</taxon>
        <taxon>Desulfitobacteriaceae</taxon>
        <taxon>Desulfosporosinus</taxon>
    </lineage>
</organism>
<keyword evidence="11" id="KW-1185">Reference proteome</keyword>